<accession>A0A7W9W577</accession>
<dbReference type="Pfam" id="PF00754">
    <property type="entry name" value="F5_F8_type_C"/>
    <property type="match status" value="1"/>
</dbReference>
<dbReference type="InterPro" id="IPR000421">
    <property type="entry name" value="FA58C"/>
</dbReference>
<dbReference type="RefSeq" id="WP_184194496.1">
    <property type="nucleotide sequence ID" value="NZ_JACHGW010000002.1"/>
</dbReference>
<dbReference type="Pfam" id="PF17390">
    <property type="entry name" value="Bac_rhamnosid_C"/>
    <property type="match status" value="1"/>
</dbReference>
<dbReference type="InterPro" id="IPR012341">
    <property type="entry name" value="6hp_glycosidase-like_sf"/>
</dbReference>
<dbReference type="InterPro" id="IPR008979">
    <property type="entry name" value="Galactose-bd-like_sf"/>
</dbReference>
<evidence type="ECO:0000313" key="2">
    <source>
        <dbReference type="EMBL" id="MBB6050134.1"/>
    </source>
</evidence>
<dbReference type="GO" id="GO:0005975">
    <property type="term" value="P:carbohydrate metabolic process"/>
    <property type="evidence" value="ECO:0007669"/>
    <property type="project" value="InterPro"/>
</dbReference>
<proteinExistence type="predicted"/>
<dbReference type="AlphaFoldDB" id="A0A7W9W577"/>
<dbReference type="Gene3D" id="2.60.120.260">
    <property type="entry name" value="Galactose-binding domain-like"/>
    <property type="match status" value="1"/>
</dbReference>
<evidence type="ECO:0000259" key="1">
    <source>
        <dbReference type="PROSITE" id="PS50022"/>
    </source>
</evidence>
<name>A0A7W9W577_ARMRO</name>
<dbReference type="PANTHER" id="PTHR34987">
    <property type="entry name" value="C, PUTATIVE (AFU_ORTHOLOGUE AFUA_3G02880)-RELATED"/>
    <property type="match status" value="1"/>
</dbReference>
<keyword evidence="3" id="KW-1185">Reference proteome</keyword>
<dbReference type="Gene3D" id="1.50.10.10">
    <property type="match status" value="1"/>
</dbReference>
<feature type="domain" description="F5/8 type C" evidence="1">
    <location>
        <begin position="556"/>
        <end position="697"/>
    </location>
</feature>
<dbReference type="SUPFAM" id="SSF48208">
    <property type="entry name" value="Six-hairpin glycosidases"/>
    <property type="match status" value="1"/>
</dbReference>
<dbReference type="InterPro" id="IPR008928">
    <property type="entry name" value="6-hairpin_glycosidase_sf"/>
</dbReference>
<dbReference type="InterPro" id="IPR035396">
    <property type="entry name" value="Bac_rhamnosid6H"/>
</dbReference>
<dbReference type="InterPro" id="IPR035398">
    <property type="entry name" value="Bac_rhamnosid_C"/>
</dbReference>
<dbReference type="Gene3D" id="2.60.420.10">
    <property type="entry name" value="Maltose phosphorylase, domain 3"/>
    <property type="match status" value="1"/>
</dbReference>
<organism evidence="2 3">
    <name type="scientific">Armatimonas rosea</name>
    <dbReference type="NCBI Taxonomy" id="685828"/>
    <lineage>
        <taxon>Bacteria</taxon>
        <taxon>Bacillati</taxon>
        <taxon>Armatimonadota</taxon>
        <taxon>Armatimonadia</taxon>
        <taxon>Armatimonadales</taxon>
        <taxon>Armatimonadaceae</taxon>
        <taxon>Armatimonas</taxon>
    </lineage>
</organism>
<dbReference type="Pfam" id="PF17389">
    <property type="entry name" value="Bac_rhamnosid6H"/>
    <property type="match status" value="2"/>
</dbReference>
<sequence length="697" mass="78897">MAIKDFGLKPYLRTSKDLPHVEDVPWKLVCTMPYNCHFQPWIEVESPSGGQISFNSSNPLVLYLTPTETCTAKPGVQRYEAKNWVSGEGAVYTIPAGMTVRAVQYRETGYDTSFAGSFVCNDSDYNTLWTKAARTAYICMRDHFYDCPDRERVGFWGDGTPELNQCFYVFDQRAHTLAKELVLRKLEPKFYPGQHLEFLGDYGLWFYYLHTGDLESLRKIYEQTKRFLFETYPFGKRTWFDWGKEVKDIAVTETCFFYNCLGTLKKIALATGHDSDVPELDRRRAAIQASFDSQFWKGSYYQSAQVTTPDDRANAMAVNVGLAERGKWDAIYENVLTKKTYASCFFDRWVFEALCTMGRQEYALLRMYERYKTMIPCTFTTLWEHYDRWWASRIDAFDDASSLNHGWNPPALILSQSITGVTPVEPGWATFHVLPKEAFLTEINLVVPTVKGSVTVAIKKTKTEYALTVTAPPTTKAIVGIPKAAFSALKAIKLGNRTLWESGRAQRTPVGVAFLGEDADYVTFSVPTGTWKLRGLGSLPLTSPKPAPKPVKKVKPLEKKHWVASASVPDSSFLFSGAKIPIAVPASSAIDGDHWTGWRDMTKTQYPGQWFQLDLQRPERFFKIVLDNTWALWDSPVGYAVTVSQDGTHWSSPVATGKGELGITTITFAPQTARFVRITQTGTSPTYHWSIYEIDLL</sequence>
<evidence type="ECO:0000313" key="3">
    <source>
        <dbReference type="Proteomes" id="UP000520814"/>
    </source>
</evidence>
<dbReference type="SUPFAM" id="SSF49785">
    <property type="entry name" value="Galactose-binding domain-like"/>
    <property type="match status" value="1"/>
</dbReference>
<gene>
    <name evidence="2" type="ORF">HNQ39_001925</name>
</gene>
<reference evidence="2 3" key="1">
    <citation type="submission" date="2020-08" db="EMBL/GenBank/DDBJ databases">
        <title>Genomic Encyclopedia of Type Strains, Phase IV (KMG-IV): sequencing the most valuable type-strain genomes for metagenomic binning, comparative biology and taxonomic classification.</title>
        <authorList>
            <person name="Goeker M."/>
        </authorList>
    </citation>
    <scope>NUCLEOTIDE SEQUENCE [LARGE SCALE GENOMIC DNA]</scope>
    <source>
        <strain evidence="2 3">DSM 23562</strain>
    </source>
</reference>
<comment type="caution">
    <text evidence="2">The sequence shown here is derived from an EMBL/GenBank/DDBJ whole genome shotgun (WGS) entry which is preliminary data.</text>
</comment>
<protein>
    <recommendedName>
        <fullName evidence="1">F5/8 type C domain-containing protein</fullName>
    </recommendedName>
</protein>
<dbReference type="PROSITE" id="PS50022">
    <property type="entry name" value="FA58C_3"/>
    <property type="match status" value="1"/>
</dbReference>
<dbReference type="PANTHER" id="PTHR34987:SF4">
    <property type="entry name" value="ALPHA-L-RHAMNOSIDASE C-TERMINAL DOMAIN-CONTAINING PROTEIN"/>
    <property type="match status" value="1"/>
</dbReference>
<dbReference type="EMBL" id="JACHGW010000002">
    <property type="protein sequence ID" value="MBB6050134.1"/>
    <property type="molecule type" value="Genomic_DNA"/>
</dbReference>
<dbReference type="Proteomes" id="UP000520814">
    <property type="component" value="Unassembled WGS sequence"/>
</dbReference>